<evidence type="ECO:0000313" key="1">
    <source>
        <dbReference type="EMBL" id="MEQ2433627.1"/>
    </source>
</evidence>
<accession>A0ABV1DTB4</accession>
<protein>
    <submittedName>
        <fullName evidence="1">Uncharacterized protein</fullName>
    </submittedName>
</protein>
<dbReference type="EMBL" id="JBBMFP010000026">
    <property type="protein sequence ID" value="MEQ2433627.1"/>
    <property type="molecule type" value="Genomic_DNA"/>
</dbReference>
<evidence type="ECO:0000313" key="2">
    <source>
        <dbReference type="Proteomes" id="UP001457898"/>
    </source>
</evidence>
<dbReference type="Proteomes" id="UP001457898">
    <property type="component" value="Unassembled WGS sequence"/>
</dbReference>
<gene>
    <name evidence="1" type="ORF">WMO65_21755</name>
</gene>
<organism evidence="1 2">
    <name type="scientific">Blautia caccae</name>
    <dbReference type="NCBI Taxonomy" id="3133175"/>
    <lineage>
        <taxon>Bacteria</taxon>
        <taxon>Bacillati</taxon>
        <taxon>Bacillota</taxon>
        <taxon>Clostridia</taxon>
        <taxon>Lachnospirales</taxon>
        <taxon>Lachnospiraceae</taxon>
        <taxon>Blautia</taxon>
    </lineage>
</organism>
<proteinExistence type="predicted"/>
<comment type="caution">
    <text evidence="1">The sequence shown here is derived from an EMBL/GenBank/DDBJ whole genome shotgun (WGS) entry which is preliminary data.</text>
</comment>
<keyword evidence="2" id="KW-1185">Reference proteome</keyword>
<name>A0ABV1DTB4_9FIRM</name>
<reference evidence="1 2" key="1">
    <citation type="submission" date="2024-03" db="EMBL/GenBank/DDBJ databases">
        <title>Human intestinal bacterial collection.</title>
        <authorList>
            <person name="Pauvert C."/>
            <person name="Hitch T.C.A."/>
            <person name="Clavel T."/>
        </authorList>
    </citation>
    <scope>NUCLEOTIDE SEQUENCE [LARGE SCALE GENOMIC DNA]</scope>
    <source>
        <strain evidence="1 2">CLA-SR-H028</strain>
    </source>
</reference>
<sequence length="66" mass="7302">MNKKAIEIMAGSTVLVEYGVPDNYVPFKVRAVYATESKVVLTAESKVGNETFVLRPEEEMLVLPEA</sequence>
<dbReference type="RefSeq" id="WP_148394034.1">
    <property type="nucleotide sequence ID" value="NZ_JBBMFP010000026.1"/>
</dbReference>